<dbReference type="PANTHER" id="PTHR38459">
    <property type="entry name" value="PROPHAGE BACTOPRENOL-LINKED GLUCOSE TRANSLOCASE HOMOLOG"/>
    <property type="match status" value="1"/>
</dbReference>
<dbReference type="PANTHER" id="PTHR38459:SF1">
    <property type="entry name" value="PROPHAGE BACTOPRENOL-LINKED GLUCOSE TRANSLOCASE HOMOLOG"/>
    <property type="match status" value="1"/>
</dbReference>
<accession>A0ABP5U019</accession>
<sequence>MTLERTRAERLGDLLTAWVDRLPPRLRRILPRELVGFALLGAFTFGIDLAVLAMLRHWTHLPMPVAVSIAYIGAFGLNFTLNRTVNFRSHAPVGGQIARYVAVTVGDYLITVGVTTGLAALGLDYRIARVLASAFVAVFTYTASRWWVFRDRPAAPAPVAEEREAVGRAVS</sequence>
<feature type="transmembrane region" description="Helical" evidence="6">
    <location>
        <begin position="100"/>
        <end position="121"/>
    </location>
</feature>
<protein>
    <recommendedName>
        <fullName evidence="7">GtrA/DPMS transmembrane domain-containing protein</fullName>
    </recommendedName>
</protein>
<comment type="caution">
    <text evidence="8">The sequence shown here is derived from an EMBL/GenBank/DDBJ whole genome shotgun (WGS) entry which is preliminary data.</text>
</comment>
<dbReference type="InterPro" id="IPR007267">
    <property type="entry name" value="GtrA_DPMS_TM"/>
</dbReference>
<evidence type="ECO:0000313" key="8">
    <source>
        <dbReference type="EMBL" id="GAA2366032.1"/>
    </source>
</evidence>
<proteinExistence type="inferred from homology"/>
<evidence type="ECO:0000256" key="1">
    <source>
        <dbReference type="ARBA" id="ARBA00004141"/>
    </source>
</evidence>
<evidence type="ECO:0000256" key="4">
    <source>
        <dbReference type="ARBA" id="ARBA00022989"/>
    </source>
</evidence>
<evidence type="ECO:0000256" key="2">
    <source>
        <dbReference type="ARBA" id="ARBA00009399"/>
    </source>
</evidence>
<feature type="transmembrane region" description="Helical" evidence="6">
    <location>
        <begin position="61"/>
        <end position="79"/>
    </location>
</feature>
<keyword evidence="5 6" id="KW-0472">Membrane</keyword>
<evidence type="ECO:0000256" key="3">
    <source>
        <dbReference type="ARBA" id="ARBA00022692"/>
    </source>
</evidence>
<dbReference type="RefSeq" id="WP_344616372.1">
    <property type="nucleotide sequence ID" value="NZ_BAAARV010000063.1"/>
</dbReference>
<comment type="subcellular location">
    <subcellularLocation>
        <location evidence="1">Membrane</location>
        <topology evidence="1">Multi-pass membrane protein</topology>
    </subcellularLocation>
</comment>
<keyword evidence="3 6" id="KW-0812">Transmembrane</keyword>
<gene>
    <name evidence="8" type="ORF">GCM10010170_064840</name>
</gene>
<dbReference type="Proteomes" id="UP001501444">
    <property type="component" value="Unassembled WGS sequence"/>
</dbReference>
<comment type="similarity">
    <text evidence="2">Belongs to the GtrA family.</text>
</comment>
<feature type="transmembrane region" description="Helical" evidence="6">
    <location>
        <begin position="34"/>
        <end position="55"/>
    </location>
</feature>
<evidence type="ECO:0000256" key="6">
    <source>
        <dbReference type="SAM" id="Phobius"/>
    </source>
</evidence>
<evidence type="ECO:0000313" key="9">
    <source>
        <dbReference type="Proteomes" id="UP001501444"/>
    </source>
</evidence>
<dbReference type="InterPro" id="IPR051401">
    <property type="entry name" value="GtrA_CellWall_Glycosyl"/>
</dbReference>
<keyword evidence="4 6" id="KW-1133">Transmembrane helix</keyword>
<evidence type="ECO:0000256" key="5">
    <source>
        <dbReference type="ARBA" id="ARBA00023136"/>
    </source>
</evidence>
<evidence type="ECO:0000259" key="7">
    <source>
        <dbReference type="Pfam" id="PF04138"/>
    </source>
</evidence>
<feature type="domain" description="GtrA/DPMS transmembrane" evidence="7">
    <location>
        <begin position="37"/>
        <end position="149"/>
    </location>
</feature>
<dbReference type="EMBL" id="BAAARV010000063">
    <property type="protein sequence ID" value="GAA2366032.1"/>
    <property type="molecule type" value="Genomic_DNA"/>
</dbReference>
<keyword evidence="9" id="KW-1185">Reference proteome</keyword>
<dbReference type="Pfam" id="PF04138">
    <property type="entry name" value="GtrA_DPMS_TM"/>
    <property type="match status" value="1"/>
</dbReference>
<organism evidence="8 9">
    <name type="scientific">Dactylosporangium salmoneum</name>
    <dbReference type="NCBI Taxonomy" id="53361"/>
    <lineage>
        <taxon>Bacteria</taxon>
        <taxon>Bacillati</taxon>
        <taxon>Actinomycetota</taxon>
        <taxon>Actinomycetes</taxon>
        <taxon>Micromonosporales</taxon>
        <taxon>Micromonosporaceae</taxon>
        <taxon>Dactylosporangium</taxon>
    </lineage>
</organism>
<reference evidence="9" key="1">
    <citation type="journal article" date="2019" name="Int. J. Syst. Evol. Microbiol.">
        <title>The Global Catalogue of Microorganisms (GCM) 10K type strain sequencing project: providing services to taxonomists for standard genome sequencing and annotation.</title>
        <authorList>
            <consortium name="The Broad Institute Genomics Platform"/>
            <consortium name="The Broad Institute Genome Sequencing Center for Infectious Disease"/>
            <person name="Wu L."/>
            <person name="Ma J."/>
        </authorList>
    </citation>
    <scope>NUCLEOTIDE SEQUENCE [LARGE SCALE GENOMIC DNA]</scope>
    <source>
        <strain evidence="9">JCM 3272</strain>
    </source>
</reference>
<name>A0ABP5U019_9ACTN</name>
<feature type="transmembrane region" description="Helical" evidence="6">
    <location>
        <begin position="127"/>
        <end position="148"/>
    </location>
</feature>